<keyword evidence="2" id="KW-1185">Reference proteome</keyword>
<gene>
    <name evidence="1" type="ORF">E2C01_094999</name>
</gene>
<sequence>MPTMSNQCFSPSVACQGAEAGGGDASLPGMMNPRLTHATRKIGALEQARLGWRASGICKTRA</sequence>
<dbReference type="Proteomes" id="UP000324222">
    <property type="component" value="Unassembled WGS sequence"/>
</dbReference>
<evidence type="ECO:0000313" key="1">
    <source>
        <dbReference type="EMBL" id="MPC99576.1"/>
    </source>
</evidence>
<proteinExistence type="predicted"/>
<protein>
    <submittedName>
        <fullName evidence="1">Uncharacterized protein</fullName>
    </submittedName>
</protein>
<evidence type="ECO:0000313" key="2">
    <source>
        <dbReference type="Proteomes" id="UP000324222"/>
    </source>
</evidence>
<name>A0A5B7JZ30_PORTR</name>
<comment type="caution">
    <text evidence="1">The sequence shown here is derived from an EMBL/GenBank/DDBJ whole genome shotgun (WGS) entry which is preliminary data.</text>
</comment>
<dbReference type="AlphaFoldDB" id="A0A5B7JZ30"/>
<accession>A0A5B7JZ30</accession>
<dbReference type="EMBL" id="VSRR010118944">
    <property type="protein sequence ID" value="MPC99576.1"/>
    <property type="molecule type" value="Genomic_DNA"/>
</dbReference>
<organism evidence="1 2">
    <name type="scientific">Portunus trituberculatus</name>
    <name type="common">Swimming crab</name>
    <name type="synonym">Neptunus trituberculatus</name>
    <dbReference type="NCBI Taxonomy" id="210409"/>
    <lineage>
        <taxon>Eukaryota</taxon>
        <taxon>Metazoa</taxon>
        <taxon>Ecdysozoa</taxon>
        <taxon>Arthropoda</taxon>
        <taxon>Crustacea</taxon>
        <taxon>Multicrustacea</taxon>
        <taxon>Malacostraca</taxon>
        <taxon>Eumalacostraca</taxon>
        <taxon>Eucarida</taxon>
        <taxon>Decapoda</taxon>
        <taxon>Pleocyemata</taxon>
        <taxon>Brachyura</taxon>
        <taxon>Eubrachyura</taxon>
        <taxon>Portunoidea</taxon>
        <taxon>Portunidae</taxon>
        <taxon>Portuninae</taxon>
        <taxon>Portunus</taxon>
    </lineage>
</organism>
<reference evidence="1 2" key="1">
    <citation type="submission" date="2019-05" db="EMBL/GenBank/DDBJ databases">
        <title>Another draft genome of Portunus trituberculatus and its Hox gene families provides insights of decapod evolution.</title>
        <authorList>
            <person name="Jeong J.-H."/>
            <person name="Song I."/>
            <person name="Kim S."/>
            <person name="Choi T."/>
            <person name="Kim D."/>
            <person name="Ryu S."/>
            <person name="Kim W."/>
        </authorList>
    </citation>
    <scope>NUCLEOTIDE SEQUENCE [LARGE SCALE GENOMIC DNA]</scope>
    <source>
        <tissue evidence="1">Muscle</tissue>
    </source>
</reference>